<gene>
    <name evidence="1" type="ORF">AAT16_10150</name>
</gene>
<sequence length="75" mass="9071">MVKVTSSVFIHKRTQRAIQGGIIKQFSYAEFSFQKTRRQECFYMFFHDGDYHSELEFKGSREFNQFVELSYKVKK</sequence>
<dbReference type="EMBL" id="CP011366">
    <property type="protein sequence ID" value="AKG74519.1"/>
    <property type="molecule type" value="Genomic_DNA"/>
</dbReference>
<name>A0ABN4G6S9_9STAP</name>
<evidence type="ECO:0000313" key="2">
    <source>
        <dbReference type="Proteomes" id="UP000034029"/>
    </source>
</evidence>
<dbReference type="RefSeq" id="WP_046790701.1">
    <property type="nucleotide sequence ID" value="NZ_FOTB01000005.1"/>
</dbReference>
<keyword evidence="2" id="KW-1185">Reference proteome</keyword>
<protein>
    <submittedName>
        <fullName evidence="1">Uncharacterized protein</fullName>
    </submittedName>
</protein>
<proteinExistence type="predicted"/>
<evidence type="ECO:0000313" key="1">
    <source>
        <dbReference type="EMBL" id="AKG74519.1"/>
    </source>
</evidence>
<organism evidence="1 2">
    <name type="scientific">Salinicoccus halodurans</name>
    <dbReference type="NCBI Taxonomy" id="407035"/>
    <lineage>
        <taxon>Bacteria</taxon>
        <taxon>Bacillati</taxon>
        <taxon>Bacillota</taxon>
        <taxon>Bacilli</taxon>
        <taxon>Bacillales</taxon>
        <taxon>Staphylococcaceae</taxon>
        <taxon>Salinicoccus</taxon>
    </lineage>
</organism>
<accession>A0ABN4G6S9</accession>
<dbReference type="Proteomes" id="UP000034029">
    <property type="component" value="Chromosome"/>
</dbReference>
<reference evidence="2" key="2">
    <citation type="submission" date="2015-04" db="EMBL/GenBank/DDBJ databases">
        <title>Complete genome sequence of Salinicoccus halodurans strain H3B36, isolated from the Qaidam basin of China.</title>
        <authorList>
            <person name="Ma Y."/>
            <person name="Jiang K."/>
            <person name="Xue Y."/>
        </authorList>
    </citation>
    <scope>NUCLEOTIDE SEQUENCE [LARGE SCALE GENOMIC DNA]</scope>
    <source>
        <strain evidence="2">H3B36</strain>
    </source>
</reference>
<reference evidence="1 2" key="1">
    <citation type="journal article" date="2015" name="Int. J. Syst. Evol. Microbiol.">
        <title>Complete genome sequence of Salinicoccus halodurans H3B36, isolated from the Qaidam Basin in China.</title>
        <authorList>
            <person name="Jiang K."/>
            <person name="Xue Y."/>
            <person name="Ma Y."/>
        </authorList>
    </citation>
    <scope>NUCLEOTIDE SEQUENCE [LARGE SCALE GENOMIC DNA]</scope>
    <source>
        <strain evidence="1 2">H3B36</strain>
    </source>
</reference>